<dbReference type="EMBL" id="LGRX02021301">
    <property type="protein sequence ID" value="KAK3256820.1"/>
    <property type="molecule type" value="Genomic_DNA"/>
</dbReference>
<feature type="region of interest" description="Disordered" evidence="1">
    <location>
        <begin position="40"/>
        <end position="60"/>
    </location>
</feature>
<keyword evidence="3" id="KW-1185">Reference proteome</keyword>
<proteinExistence type="predicted"/>
<dbReference type="AlphaFoldDB" id="A0AAE0KQK0"/>
<reference evidence="2 3" key="1">
    <citation type="journal article" date="2015" name="Genome Biol. Evol.">
        <title>Comparative Genomics of a Bacterivorous Green Alga Reveals Evolutionary Causalities and Consequences of Phago-Mixotrophic Mode of Nutrition.</title>
        <authorList>
            <person name="Burns J.A."/>
            <person name="Paasch A."/>
            <person name="Narechania A."/>
            <person name="Kim E."/>
        </authorList>
    </citation>
    <scope>NUCLEOTIDE SEQUENCE [LARGE SCALE GENOMIC DNA]</scope>
    <source>
        <strain evidence="2 3">PLY_AMNH</strain>
    </source>
</reference>
<organism evidence="2 3">
    <name type="scientific">Cymbomonas tetramitiformis</name>
    <dbReference type="NCBI Taxonomy" id="36881"/>
    <lineage>
        <taxon>Eukaryota</taxon>
        <taxon>Viridiplantae</taxon>
        <taxon>Chlorophyta</taxon>
        <taxon>Pyramimonadophyceae</taxon>
        <taxon>Pyramimonadales</taxon>
        <taxon>Pyramimonadaceae</taxon>
        <taxon>Cymbomonas</taxon>
    </lineage>
</organism>
<evidence type="ECO:0000313" key="3">
    <source>
        <dbReference type="Proteomes" id="UP001190700"/>
    </source>
</evidence>
<evidence type="ECO:0000256" key="1">
    <source>
        <dbReference type="SAM" id="MobiDB-lite"/>
    </source>
</evidence>
<dbReference type="Proteomes" id="UP001190700">
    <property type="component" value="Unassembled WGS sequence"/>
</dbReference>
<name>A0AAE0KQK0_9CHLO</name>
<protein>
    <submittedName>
        <fullName evidence="2">Uncharacterized protein</fullName>
    </submittedName>
</protein>
<gene>
    <name evidence="2" type="ORF">CYMTET_34071</name>
</gene>
<accession>A0AAE0KQK0</accession>
<sequence>MAEPESVILDEQYTLTEEAAPVDNFDELADTADAAPIVLDASKPAAPKSKKRKRTSPLWDSAVPFNGTTVGEARKTAAMIQDNAMNP</sequence>
<evidence type="ECO:0000313" key="2">
    <source>
        <dbReference type="EMBL" id="KAK3256820.1"/>
    </source>
</evidence>
<comment type="caution">
    <text evidence="2">The sequence shown here is derived from an EMBL/GenBank/DDBJ whole genome shotgun (WGS) entry which is preliminary data.</text>
</comment>